<dbReference type="SMART" id="SM00034">
    <property type="entry name" value="CLECT"/>
    <property type="match status" value="1"/>
</dbReference>
<name>A0A3Q0QY90_AMPCI</name>
<organism evidence="4 5">
    <name type="scientific">Amphilophus citrinellus</name>
    <name type="common">Midas cichlid</name>
    <name type="synonym">Cichlasoma citrinellum</name>
    <dbReference type="NCBI Taxonomy" id="61819"/>
    <lineage>
        <taxon>Eukaryota</taxon>
        <taxon>Metazoa</taxon>
        <taxon>Chordata</taxon>
        <taxon>Craniata</taxon>
        <taxon>Vertebrata</taxon>
        <taxon>Euteleostomi</taxon>
        <taxon>Actinopterygii</taxon>
        <taxon>Neopterygii</taxon>
        <taxon>Teleostei</taxon>
        <taxon>Neoteleostei</taxon>
        <taxon>Acanthomorphata</taxon>
        <taxon>Ovalentaria</taxon>
        <taxon>Cichlomorphae</taxon>
        <taxon>Cichliformes</taxon>
        <taxon>Cichlidae</taxon>
        <taxon>New World cichlids</taxon>
        <taxon>Cichlasomatinae</taxon>
        <taxon>Heroini</taxon>
        <taxon>Amphilophus</taxon>
    </lineage>
</organism>
<evidence type="ECO:0000256" key="1">
    <source>
        <dbReference type="ARBA" id="ARBA00023157"/>
    </source>
</evidence>
<evidence type="ECO:0000256" key="2">
    <source>
        <dbReference type="SAM" id="SignalP"/>
    </source>
</evidence>
<dbReference type="SUPFAM" id="SSF56436">
    <property type="entry name" value="C-type lectin-like"/>
    <property type="match status" value="1"/>
</dbReference>
<protein>
    <recommendedName>
        <fullName evidence="3">C-type lectin domain-containing protein</fullName>
    </recommendedName>
</protein>
<dbReference type="PROSITE" id="PS00615">
    <property type="entry name" value="C_TYPE_LECTIN_1"/>
    <property type="match status" value="1"/>
</dbReference>
<dbReference type="STRING" id="61819.ENSACIP00000003077"/>
<keyword evidence="1" id="KW-1015">Disulfide bond</keyword>
<accession>A0A3Q0QY90</accession>
<dbReference type="Proteomes" id="UP000261340">
    <property type="component" value="Unplaced"/>
</dbReference>
<proteinExistence type="predicted"/>
<dbReference type="Pfam" id="PF00059">
    <property type="entry name" value="Lectin_C"/>
    <property type="match status" value="1"/>
</dbReference>
<sequence>MNLTPLMLFLIIVKELGSTHTPLQAAILYYNYFYFLSPAVTEQNKKNYVYFSTTKSWTSAREYCRQNSMDLAVIENSEENTEANLTTPANQDSWIGLYRVPWIWSDRSQSAFKNWRSTSPNNAGGNQHCMCESNTHVWDDDECAINYVFICHQGECSSTQRKLYPKSCFSICQNLLLFYDYMFPAKLQN</sequence>
<reference evidence="4" key="1">
    <citation type="submission" date="2025-08" db="UniProtKB">
        <authorList>
            <consortium name="Ensembl"/>
        </authorList>
    </citation>
    <scope>IDENTIFICATION</scope>
</reference>
<evidence type="ECO:0000313" key="5">
    <source>
        <dbReference type="Proteomes" id="UP000261340"/>
    </source>
</evidence>
<dbReference type="InterPro" id="IPR018378">
    <property type="entry name" value="C-type_lectin_CS"/>
</dbReference>
<dbReference type="InterPro" id="IPR016186">
    <property type="entry name" value="C-type_lectin-like/link_sf"/>
</dbReference>
<dbReference type="AlphaFoldDB" id="A0A3Q0QY90"/>
<dbReference type="PROSITE" id="PS50041">
    <property type="entry name" value="C_TYPE_LECTIN_2"/>
    <property type="match status" value="1"/>
</dbReference>
<dbReference type="InterPro" id="IPR016187">
    <property type="entry name" value="CTDL_fold"/>
</dbReference>
<keyword evidence="5" id="KW-1185">Reference proteome</keyword>
<dbReference type="OMA" id="MCESNTH"/>
<feature type="signal peptide" evidence="2">
    <location>
        <begin position="1"/>
        <end position="18"/>
    </location>
</feature>
<dbReference type="GeneTree" id="ENSGT01030000234907"/>
<dbReference type="InterPro" id="IPR001304">
    <property type="entry name" value="C-type_lectin-like"/>
</dbReference>
<reference evidence="4" key="2">
    <citation type="submission" date="2025-09" db="UniProtKB">
        <authorList>
            <consortium name="Ensembl"/>
        </authorList>
    </citation>
    <scope>IDENTIFICATION</scope>
</reference>
<keyword evidence="2" id="KW-0732">Signal</keyword>
<dbReference type="Gene3D" id="3.10.100.10">
    <property type="entry name" value="Mannose-Binding Protein A, subunit A"/>
    <property type="match status" value="1"/>
</dbReference>
<feature type="domain" description="C-type lectin" evidence="3">
    <location>
        <begin position="43"/>
        <end position="152"/>
    </location>
</feature>
<feature type="chain" id="PRO_5018660287" description="C-type lectin domain-containing protein" evidence="2">
    <location>
        <begin position="19"/>
        <end position="189"/>
    </location>
</feature>
<dbReference type="Ensembl" id="ENSACIT00000003185.1">
    <property type="protein sequence ID" value="ENSACIP00000003077.1"/>
    <property type="gene ID" value="ENSACIG00000002465.1"/>
</dbReference>
<evidence type="ECO:0000313" key="4">
    <source>
        <dbReference type="Ensembl" id="ENSACIP00000003077.1"/>
    </source>
</evidence>
<dbReference type="PANTHER" id="PTHR45784">
    <property type="entry name" value="C-TYPE LECTIN DOMAIN FAMILY 20 MEMBER A-RELATED"/>
    <property type="match status" value="1"/>
</dbReference>
<dbReference type="PANTHER" id="PTHR45784:SF3">
    <property type="entry name" value="C-TYPE LECTIN DOMAIN FAMILY 4 MEMBER K-LIKE-RELATED"/>
    <property type="match status" value="1"/>
</dbReference>
<evidence type="ECO:0000259" key="3">
    <source>
        <dbReference type="PROSITE" id="PS50041"/>
    </source>
</evidence>